<sequence>MEYVERTAIRRFSLGDDVDMLTGPVEDGEPHGNAVEQRSLDLWALASDAFERRMRALSENEASSFGAGYIGKIGDER</sequence>
<accession>A0AAU8N1Q9</accession>
<gene>
    <name evidence="1" type="ORF">ABXS69_08475</name>
</gene>
<proteinExistence type="predicted"/>
<reference evidence="1" key="1">
    <citation type="submission" date="2024-05" db="EMBL/GenBank/DDBJ databases">
        <title>Draft genome assemblies of 36 bacteria isolated from hibernating arctic ground squirrels.</title>
        <authorList>
            <person name="McKee H."/>
            <person name="Mullen L."/>
            <person name="Drown D.M."/>
            <person name="Duddleston K.N."/>
        </authorList>
    </citation>
    <scope>NUCLEOTIDE SEQUENCE</scope>
    <source>
        <strain evidence="1">AR004</strain>
    </source>
</reference>
<dbReference type="EMBL" id="CP159989">
    <property type="protein sequence ID" value="XCP81996.1"/>
    <property type="molecule type" value="Genomic_DNA"/>
</dbReference>
<evidence type="ECO:0000313" key="1">
    <source>
        <dbReference type="EMBL" id="XCP81996.1"/>
    </source>
</evidence>
<name>A0AAU8N1Q9_9ACTO</name>
<dbReference type="AlphaFoldDB" id="A0AAU8N1Q9"/>
<dbReference type="RefSeq" id="WP_366180247.1">
    <property type="nucleotide sequence ID" value="NZ_CP159989.1"/>
</dbReference>
<organism evidence="1">
    <name type="scientific">Actinomyces timonensis</name>
    <dbReference type="NCBI Taxonomy" id="1288391"/>
    <lineage>
        <taxon>Bacteria</taxon>
        <taxon>Bacillati</taxon>
        <taxon>Actinomycetota</taxon>
        <taxon>Actinomycetes</taxon>
        <taxon>Actinomycetales</taxon>
        <taxon>Actinomycetaceae</taxon>
        <taxon>Actinomyces</taxon>
    </lineage>
</organism>
<protein>
    <submittedName>
        <fullName evidence="1">Uncharacterized protein</fullName>
    </submittedName>
</protein>